<reference evidence="3 4" key="1">
    <citation type="submission" date="2020-04" db="EMBL/GenBank/DDBJ databases">
        <authorList>
            <person name="Wallbank WR R."/>
            <person name="Pardo Diaz C."/>
            <person name="Kozak K."/>
            <person name="Martin S."/>
            <person name="Jiggins C."/>
            <person name="Moest M."/>
            <person name="Warren A I."/>
            <person name="Byers J.R.P. K."/>
            <person name="Montejo-Kovacevich G."/>
            <person name="Yen C E."/>
        </authorList>
    </citation>
    <scope>NUCLEOTIDE SEQUENCE [LARGE SCALE GENOMIC DNA]</scope>
</reference>
<organism evidence="3 4">
    <name type="scientific">Arctia plantaginis</name>
    <name type="common">Wood tiger moth</name>
    <name type="synonym">Phalaena plantaginis</name>
    <dbReference type="NCBI Taxonomy" id="874455"/>
    <lineage>
        <taxon>Eukaryota</taxon>
        <taxon>Metazoa</taxon>
        <taxon>Ecdysozoa</taxon>
        <taxon>Arthropoda</taxon>
        <taxon>Hexapoda</taxon>
        <taxon>Insecta</taxon>
        <taxon>Pterygota</taxon>
        <taxon>Neoptera</taxon>
        <taxon>Endopterygota</taxon>
        <taxon>Lepidoptera</taxon>
        <taxon>Glossata</taxon>
        <taxon>Ditrysia</taxon>
        <taxon>Noctuoidea</taxon>
        <taxon>Erebidae</taxon>
        <taxon>Arctiinae</taxon>
        <taxon>Arctia</taxon>
    </lineage>
</organism>
<keyword evidence="1" id="KW-0175">Coiled coil</keyword>
<feature type="region of interest" description="Disordered" evidence="2">
    <location>
        <begin position="953"/>
        <end position="1002"/>
    </location>
</feature>
<feature type="coiled-coil region" evidence="1">
    <location>
        <begin position="369"/>
        <end position="432"/>
    </location>
</feature>
<sequence length="1196" mass="136468">MNSNVTQDAEEPCAGTQNTDNTESAEHFQKFICELFEKNGILNDLRTYLRRHIVTVLKCAEAGNTPVCHQNFTQRLELTFQALNILIAEYLLTLEFSYTLSVFVSEIPLANMVFDYAKSLMGSDIQDVSEVKFTDNDVWSILNYLGVQCDSEHAFQILEMYRNNEQLSLLLCILKCIPMYQKGLVDAGQELSSVESLSSEKSSDTLLNKGKVPHRNPSRQEKCKHFSHCKACQSRMSKIKEKFKKKKKQFCKNINQEVKSIKLENIMKNIGVLERTLINEMFQEVKSVYEAEVEMVKVEEDKKVKRSMASHALQLQKEREELEESFKARKAELEHNVAEKKRFLWGLARALREQHKHMTRAMLEVQTETKRLTAKEDNLKARLAEAEQMIRKRAEEMRTQISEELATLERHLSSIKHERDSINKERSELETLKGIENDTSKVIKVHDMENEEIQSQYDLIKNELVTLKKYLETSKLNPRSVTEKGTLTDLRNVSSNFNVSLNNSHNAEKFRSDAFDDRVKNQVVNDFKKKNVNFTPSKVDELYREQSYAHTRSSESSEMGDTAHPSQAHRSDDVEADTVHRLKEENNRLKECARQQQSHIEALSRAAARACTCAVLRPLAPDRSTVSTPTPCQPQYFLHSVNTCASANTVSMSWYKGAGEELSVFSDAQPRILVPGDSIPFVGVIRDRERHVGRRQLLSQWRALRSRTLPLARVTKRTPSPVQDRPGSSGKQTTVTLHLDNMQPGSTRDKTERHKSVTLDISRNREKSPKSVLREAKEKLRNIKELTVAARENNSNVILREAKLRLRKLEIEAEAVEKSYLDFRRRQSEFKAERNARALLKDDTLKSTVVDRNLDANGTRSQHKLENTSGNEVDVPLTDYQKAIRSDFDKYLREYQTSLSIGETHFKKHTAAEFSKPIPETYSFMPTDDNKGNTSNYLETPLTEFRKLYRSSRQVSGNEEKTEKIFKHVNPKTSGADQEPAECSSSRQHTPTHNQVQSILKKNKKDNELSIKEIENSTAQHITAANATSNPDEQNLLRVEVESVSGVRAASDELLVVVQNTIDIREVSIEQNSGSCRDKPNQMTIVVSPAESMNRGVEDIDVDVDLKRPEKPKKSLSPEQEARLTRNDVLDAIFNADPDYFKVKAVKEPTSKGSVSDCEKAGEVDDYSADVDNYISRFSSPMSVLKTSEDENLWDS</sequence>
<name>A0A8S0Z0J1_ARCPL</name>
<dbReference type="EMBL" id="CADEBD010000226">
    <property type="protein sequence ID" value="CAB3225477.1"/>
    <property type="molecule type" value="Genomic_DNA"/>
</dbReference>
<evidence type="ECO:0008006" key="5">
    <source>
        <dbReference type="Google" id="ProtNLM"/>
    </source>
</evidence>
<feature type="region of interest" description="Disordered" evidence="2">
    <location>
        <begin position="1"/>
        <end position="21"/>
    </location>
</feature>
<feature type="compositionally biased region" description="Polar residues" evidence="2">
    <location>
        <begin position="548"/>
        <end position="559"/>
    </location>
</feature>
<evidence type="ECO:0000256" key="2">
    <source>
        <dbReference type="SAM" id="MobiDB-lite"/>
    </source>
</evidence>
<comment type="caution">
    <text evidence="3">The sequence shown here is derived from an EMBL/GenBank/DDBJ whole genome shotgun (WGS) entry which is preliminary data.</text>
</comment>
<evidence type="ECO:0000313" key="3">
    <source>
        <dbReference type="EMBL" id="CAB3225477.1"/>
    </source>
</evidence>
<dbReference type="OrthoDB" id="408493at2759"/>
<feature type="coiled-coil region" evidence="1">
    <location>
        <begin position="305"/>
        <end position="332"/>
    </location>
</feature>
<dbReference type="Proteomes" id="UP000494256">
    <property type="component" value="Unassembled WGS sequence"/>
</dbReference>
<protein>
    <recommendedName>
        <fullName evidence="5">LisH domain-containing protein</fullName>
    </recommendedName>
</protein>
<dbReference type="AlphaFoldDB" id="A0A8S0Z0J1"/>
<feature type="compositionally biased region" description="Polar residues" evidence="2">
    <location>
        <begin position="983"/>
        <end position="1000"/>
    </location>
</feature>
<feature type="region of interest" description="Disordered" evidence="2">
    <location>
        <begin position="545"/>
        <end position="575"/>
    </location>
</feature>
<dbReference type="InterPro" id="IPR006594">
    <property type="entry name" value="LisH"/>
</dbReference>
<feature type="coiled-coil region" evidence="1">
    <location>
        <begin position="773"/>
        <end position="826"/>
    </location>
</feature>
<evidence type="ECO:0000256" key="1">
    <source>
        <dbReference type="SAM" id="Coils"/>
    </source>
</evidence>
<dbReference type="Pfam" id="PF16045">
    <property type="entry name" value="LisH_2"/>
    <property type="match status" value="1"/>
</dbReference>
<evidence type="ECO:0000313" key="4">
    <source>
        <dbReference type="Proteomes" id="UP000494256"/>
    </source>
</evidence>
<accession>A0A8S0Z0J1</accession>
<proteinExistence type="predicted"/>
<gene>
    <name evidence="3" type="ORF">APLA_LOCUS2232</name>
</gene>